<feature type="transmembrane region" description="Helical" evidence="8">
    <location>
        <begin position="97"/>
        <end position="116"/>
    </location>
</feature>
<evidence type="ECO:0000256" key="2">
    <source>
        <dbReference type="ARBA" id="ARBA00008017"/>
    </source>
</evidence>
<dbReference type="PANTHER" id="PTHR30460">
    <property type="entry name" value="MODERATE CONDUCTANCE MECHANOSENSITIVE CHANNEL YBIO"/>
    <property type="match status" value="1"/>
</dbReference>
<feature type="domain" description="Mechanosensitive ion channel MscS C-terminal" evidence="10">
    <location>
        <begin position="185"/>
        <end position="270"/>
    </location>
</feature>
<evidence type="ECO:0000256" key="8">
    <source>
        <dbReference type="SAM" id="Phobius"/>
    </source>
</evidence>
<dbReference type="InterPro" id="IPR023408">
    <property type="entry name" value="MscS_beta-dom_sf"/>
</dbReference>
<accession>A0A1M6T310</accession>
<dbReference type="Gene3D" id="1.10.287.1260">
    <property type="match status" value="1"/>
</dbReference>
<dbReference type="InterPro" id="IPR006685">
    <property type="entry name" value="MscS_channel_2nd"/>
</dbReference>
<dbReference type="FunFam" id="2.30.30.60:FF:000001">
    <property type="entry name" value="MscS Mechanosensitive ion channel"/>
    <property type="match status" value="1"/>
</dbReference>
<dbReference type="SUPFAM" id="SSF50182">
    <property type="entry name" value="Sm-like ribonucleoproteins"/>
    <property type="match status" value="1"/>
</dbReference>
<evidence type="ECO:0000259" key="10">
    <source>
        <dbReference type="Pfam" id="PF21082"/>
    </source>
</evidence>
<dbReference type="InterPro" id="IPR045276">
    <property type="entry name" value="YbiO_bact"/>
</dbReference>
<dbReference type="SUPFAM" id="SSF82689">
    <property type="entry name" value="Mechanosensitive channel protein MscS (YggB), C-terminal domain"/>
    <property type="match status" value="1"/>
</dbReference>
<dbReference type="InterPro" id="IPR049278">
    <property type="entry name" value="MS_channel_C"/>
</dbReference>
<keyword evidence="6 8" id="KW-0472">Membrane</keyword>
<evidence type="ECO:0000313" key="12">
    <source>
        <dbReference type="EMBL" id="SHK51266.1"/>
    </source>
</evidence>
<dbReference type="Gene3D" id="3.30.70.100">
    <property type="match status" value="1"/>
</dbReference>
<reference evidence="13" key="1">
    <citation type="submission" date="2016-11" db="EMBL/GenBank/DDBJ databases">
        <authorList>
            <person name="Varghese N."/>
            <person name="Submissions S."/>
        </authorList>
    </citation>
    <scope>NUCLEOTIDE SEQUENCE [LARGE SCALE GENOMIC DNA]</scope>
    <source>
        <strain evidence="13">USBA-503</strain>
    </source>
</reference>
<feature type="transmembrane region" description="Helical" evidence="8">
    <location>
        <begin position="64"/>
        <end position="85"/>
    </location>
</feature>
<dbReference type="RefSeq" id="WP_072874391.1">
    <property type="nucleotide sequence ID" value="NZ_FRAF01000015.1"/>
</dbReference>
<dbReference type="InterPro" id="IPR049142">
    <property type="entry name" value="MS_channel_1st"/>
</dbReference>
<comment type="subcellular location">
    <subcellularLocation>
        <location evidence="1">Cell membrane</location>
        <topology evidence="1">Multi-pass membrane protein</topology>
    </subcellularLocation>
</comment>
<protein>
    <submittedName>
        <fullName evidence="12">Small conductance mechanosensitive channel</fullName>
    </submittedName>
</protein>
<keyword evidence="4 8" id="KW-0812">Transmembrane</keyword>
<dbReference type="InterPro" id="IPR011014">
    <property type="entry name" value="MscS_channel_TM-2"/>
</dbReference>
<feature type="transmembrane region" description="Helical" evidence="8">
    <location>
        <begin position="22"/>
        <end position="43"/>
    </location>
</feature>
<dbReference type="OrthoDB" id="9809206at2"/>
<dbReference type="SUPFAM" id="SSF82861">
    <property type="entry name" value="Mechanosensitive channel protein MscS (YggB), transmembrane region"/>
    <property type="match status" value="1"/>
</dbReference>
<organism evidence="12 13">
    <name type="scientific">Alicyclobacillus tolerans</name>
    <dbReference type="NCBI Taxonomy" id="90970"/>
    <lineage>
        <taxon>Bacteria</taxon>
        <taxon>Bacillati</taxon>
        <taxon>Bacillota</taxon>
        <taxon>Bacilli</taxon>
        <taxon>Bacillales</taxon>
        <taxon>Alicyclobacillaceae</taxon>
        <taxon>Alicyclobacillus</taxon>
    </lineage>
</organism>
<keyword evidence="13" id="KW-1185">Reference proteome</keyword>
<evidence type="ECO:0000256" key="6">
    <source>
        <dbReference type="ARBA" id="ARBA00023136"/>
    </source>
</evidence>
<comment type="similarity">
    <text evidence="2">Belongs to the MscS (TC 1.A.23) family.</text>
</comment>
<evidence type="ECO:0000256" key="5">
    <source>
        <dbReference type="ARBA" id="ARBA00022989"/>
    </source>
</evidence>
<proteinExistence type="inferred from homology"/>
<evidence type="ECO:0000256" key="3">
    <source>
        <dbReference type="ARBA" id="ARBA00022475"/>
    </source>
</evidence>
<evidence type="ECO:0000259" key="11">
    <source>
        <dbReference type="Pfam" id="PF21088"/>
    </source>
</evidence>
<dbReference type="InterPro" id="IPR011066">
    <property type="entry name" value="MscS_channel_C_sf"/>
</dbReference>
<dbReference type="GO" id="GO:0008381">
    <property type="term" value="F:mechanosensitive monoatomic ion channel activity"/>
    <property type="evidence" value="ECO:0007669"/>
    <property type="project" value="InterPro"/>
</dbReference>
<name>A0A1M6T310_9BACL</name>
<feature type="domain" description="Mechanosensitive ion channel transmembrane helices 2/3" evidence="11">
    <location>
        <begin position="73"/>
        <end position="113"/>
    </location>
</feature>
<keyword evidence="3" id="KW-1003">Cell membrane</keyword>
<evidence type="ECO:0000256" key="1">
    <source>
        <dbReference type="ARBA" id="ARBA00004651"/>
    </source>
</evidence>
<feature type="domain" description="Mechanosensitive ion channel MscS" evidence="9">
    <location>
        <begin position="115"/>
        <end position="179"/>
    </location>
</feature>
<gene>
    <name evidence="12" type="ORF">SAMN05443507_11554</name>
</gene>
<dbReference type="PANTHER" id="PTHR30460:SF0">
    <property type="entry name" value="MODERATE CONDUCTANCE MECHANOSENSITIVE CHANNEL YBIO"/>
    <property type="match status" value="1"/>
</dbReference>
<dbReference type="GO" id="GO:0005886">
    <property type="term" value="C:plasma membrane"/>
    <property type="evidence" value="ECO:0007669"/>
    <property type="project" value="UniProtKB-SubCell"/>
</dbReference>
<evidence type="ECO:0000259" key="9">
    <source>
        <dbReference type="Pfam" id="PF00924"/>
    </source>
</evidence>
<dbReference type="Proteomes" id="UP000184016">
    <property type="component" value="Unassembled WGS sequence"/>
</dbReference>
<dbReference type="Pfam" id="PF00924">
    <property type="entry name" value="MS_channel_2nd"/>
    <property type="match status" value="1"/>
</dbReference>
<comment type="function">
    <text evidence="7">May play a role in resistance to osmotic downshock.</text>
</comment>
<dbReference type="Pfam" id="PF21088">
    <property type="entry name" value="MS_channel_1st"/>
    <property type="match status" value="1"/>
</dbReference>
<evidence type="ECO:0000256" key="7">
    <source>
        <dbReference type="ARBA" id="ARBA00059688"/>
    </source>
</evidence>
<dbReference type="Pfam" id="PF21082">
    <property type="entry name" value="MS_channel_3rd"/>
    <property type="match status" value="1"/>
</dbReference>
<evidence type="ECO:0000313" key="13">
    <source>
        <dbReference type="Proteomes" id="UP000184016"/>
    </source>
</evidence>
<keyword evidence="5 8" id="KW-1133">Transmembrane helix</keyword>
<dbReference type="InterPro" id="IPR010920">
    <property type="entry name" value="LSM_dom_sf"/>
</dbReference>
<dbReference type="AlphaFoldDB" id="A0A1M6T310"/>
<dbReference type="STRING" id="1830138.SAMN05443507_11554"/>
<sequence>MQNFWHQLIQQSLSDIPSLTKIAIALIKIIILFFLSRIAIAVLEHISHRFFKSKAVRSDERRKTTLQSLVDNVIHYTVYFLYFLMVLQSFGFHIETLLAGAGIAGLAIGLGAQSLIKDVLTGFFILFEDQYGVGDTVQINQFTGTVVSIGLRLTRVRAWTGEVEIIPNGQITTVTNYSRTNSIAVVDVGIAYEADIEEAKKIILEEMNKICEENQEIVVGPVKMLGVQSLGASSVNLRITVECKPTQQYAIQRLAQQRIKEALTDANIDIPYNQLAVRLIQ</sequence>
<dbReference type="Gene3D" id="2.30.30.60">
    <property type="match status" value="1"/>
</dbReference>
<evidence type="ECO:0000256" key="4">
    <source>
        <dbReference type="ARBA" id="ARBA00022692"/>
    </source>
</evidence>
<dbReference type="EMBL" id="FRAF01000015">
    <property type="protein sequence ID" value="SHK51266.1"/>
    <property type="molecule type" value="Genomic_DNA"/>
</dbReference>